<accession>A0A9P0YXW7</accession>
<gene>
    <name evidence="1" type="ORF">CEURO_LOCUS7160</name>
</gene>
<keyword evidence="2" id="KW-1185">Reference proteome</keyword>
<evidence type="ECO:0000313" key="1">
    <source>
        <dbReference type="EMBL" id="CAH9079574.1"/>
    </source>
</evidence>
<organism evidence="1 2">
    <name type="scientific">Cuscuta europaea</name>
    <name type="common">European dodder</name>
    <dbReference type="NCBI Taxonomy" id="41803"/>
    <lineage>
        <taxon>Eukaryota</taxon>
        <taxon>Viridiplantae</taxon>
        <taxon>Streptophyta</taxon>
        <taxon>Embryophyta</taxon>
        <taxon>Tracheophyta</taxon>
        <taxon>Spermatophyta</taxon>
        <taxon>Magnoliopsida</taxon>
        <taxon>eudicotyledons</taxon>
        <taxon>Gunneridae</taxon>
        <taxon>Pentapetalae</taxon>
        <taxon>asterids</taxon>
        <taxon>lamiids</taxon>
        <taxon>Solanales</taxon>
        <taxon>Convolvulaceae</taxon>
        <taxon>Cuscuteae</taxon>
        <taxon>Cuscuta</taxon>
        <taxon>Cuscuta subgen. Cuscuta</taxon>
    </lineage>
</organism>
<comment type="caution">
    <text evidence="1">The sequence shown here is derived from an EMBL/GenBank/DDBJ whole genome shotgun (WGS) entry which is preliminary data.</text>
</comment>
<dbReference type="EMBL" id="CAMAPE010000011">
    <property type="protein sequence ID" value="CAH9079574.1"/>
    <property type="molecule type" value="Genomic_DNA"/>
</dbReference>
<reference evidence="1" key="1">
    <citation type="submission" date="2022-07" db="EMBL/GenBank/DDBJ databases">
        <authorList>
            <person name="Macas J."/>
            <person name="Novak P."/>
            <person name="Neumann P."/>
        </authorList>
    </citation>
    <scope>NUCLEOTIDE SEQUENCE</scope>
</reference>
<protein>
    <submittedName>
        <fullName evidence="1">Uncharacterized protein</fullName>
    </submittedName>
</protein>
<evidence type="ECO:0000313" key="2">
    <source>
        <dbReference type="Proteomes" id="UP001152484"/>
    </source>
</evidence>
<dbReference type="OrthoDB" id="1706770at2759"/>
<dbReference type="Proteomes" id="UP001152484">
    <property type="component" value="Unassembled WGS sequence"/>
</dbReference>
<name>A0A9P0YXW7_CUSEU</name>
<dbReference type="AlphaFoldDB" id="A0A9P0YXW7"/>
<sequence length="121" mass="14139">MRISEKLRQMQRAWHGHMHTLCTYFEKVGGPSNLTSAKKDPYEGVSKQDWEYLCESWSDPSYMNKTLKNADLAKRENGILEMVLKAQHVIISVVELSWMLCWRYRDMASPSLAFRTWVGIP</sequence>
<proteinExistence type="predicted"/>